<keyword evidence="3 9" id="KW-0238">DNA-binding</keyword>
<dbReference type="RefSeq" id="WP_085421431.1">
    <property type="nucleotide sequence ID" value="NZ_FXAF01000005.1"/>
</dbReference>
<evidence type="ECO:0000313" key="10">
    <source>
        <dbReference type="Proteomes" id="UP000192903"/>
    </source>
</evidence>
<dbReference type="EMBL" id="FXAF01000005">
    <property type="protein sequence ID" value="SMF25439.1"/>
    <property type="molecule type" value="Genomic_DNA"/>
</dbReference>
<dbReference type="OrthoDB" id="7260751at2"/>
<dbReference type="PROSITE" id="PS50931">
    <property type="entry name" value="HTH_LYSR"/>
    <property type="match status" value="1"/>
</dbReference>
<organism evidence="9 10">
    <name type="scientific">Xaviernesmea oryzae</name>
    <dbReference type="NCBI Taxonomy" id="464029"/>
    <lineage>
        <taxon>Bacteria</taxon>
        <taxon>Pseudomonadati</taxon>
        <taxon>Pseudomonadota</taxon>
        <taxon>Alphaproteobacteria</taxon>
        <taxon>Hyphomicrobiales</taxon>
        <taxon>Rhizobiaceae</taxon>
        <taxon>Rhizobium/Agrobacterium group</taxon>
        <taxon>Xaviernesmea</taxon>
    </lineage>
</organism>
<dbReference type="InterPro" id="IPR005119">
    <property type="entry name" value="LysR_subst-bd"/>
</dbReference>
<reference evidence="10" key="1">
    <citation type="submission" date="2017-04" db="EMBL/GenBank/DDBJ databases">
        <authorList>
            <person name="Varghese N."/>
            <person name="Submissions S."/>
        </authorList>
    </citation>
    <scope>NUCLEOTIDE SEQUENCE [LARGE SCALE GENOMIC DNA]</scope>
    <source>
        <strain evidence="10">B4P</strain>
    </source>
</reference>
<dbReference type="InterPro" id="IPR000847">
    <property type="entry name" value="LysR_HTH_N"/>
</dbReference>
<dbReference type="Gene3D" id="3.40.190.290">
    <property type="match status" value="1"/>
</dbReference>
<evidence type="ECO:0000313" key="9">
    <source>
        <dbReference type="EMBL" id="SMF25439.1"/>
    </source>
</evidence>
<comment type="similarity">
    <text evidence="1">Belongs to the LysR transcriptional regulatory family.</text>
</comment>
<proteinExistence type="inferred from homology"/>
<feature type="domain" description="HTH lysR-type" evidence="8">
    <location>
        <begin position="33"/>
        <end position="83"/>
    </location>
</feature>
<dbReference type="InterPro" id="IPR050950">
    <property type="entry name" value="HTH-type_LysR_regulators"/>
</dbReference>
<dbReference type="SUPFAM" id="SSF53850">
    <property type="entry name" value="Periplasmic binding protein-like II"/>
    <property type="match status" value="1"/>
</dbReference>
<evidence type="ECO:0000256" key="4">
    <source>
        <dbReference type="ARBA" id="ARBA00023163"/>
    </source>
</evidence>
<dbReference type="Gene3D" id="1.10.10.10">
    <property type="entry name" value="Winged helix-like DNA-binding domain superfamily/Winged helix DNA-binding domain"/>
    <property type="match status" value="1"/>
</dbReference>
<name>A0A1X7E1I1_9HYPH</name>
<dbReference type="GO" id="GO:0005829">
    <property type="term" value="C:cytosol"/>
    <property type="evidence" value="ECO:0007669"/>
    <property type="project" value="TreeGrafter"/>
</dbReference>
<dbReference type="SUPFAM" id="SSF46785">
    <property type="entry name" value="Winged helix' DNA-binding domain"/>
    <property type="match status" value="1"/>
</dbReference>
<evidence type="ECO:0000256" key="1">
    <source>
        <dbReference type="ARBA" id="ARBA00009437"/>
    </source>
</evidence>
<evidence type="ECO:0000256" key="3">
    <source>
        <dbReference type="ARBA" id="ARBA00023125"/>
    </source>
</evidence>
<dbReference type="Pfam" id="PF00126">
    <property type="entry name" value="HTH_1"/>
    <property type="match status" value="1"/>
</dbReference>
<gene>
    <name evidence="9" type="ORF">SAMN02982989_3291</name>
</gene>
<dbReference type="GO" id="GO:0003677">
    <property type="term" value="F:DNA binding"/>
    <property type="evidence" value="ECO:0007669"/>
    <property type="project" value="UniProtKB-KW"/>
</dbReference>
<dbReference type="InterPro" id="IPR036388">
    <property type="entry name" value="WH-like_DNA-bd_sf"/>
</dbReference>
<evidence type="ECO:0000256" key="5">
    <source>
        <dbReference type="ARBA" id="ARBA00054626"/>
    </source>
</evidence>
<keyword evidence="4" id="KW-0804">Transcription</keyword>
<sequence>MSKTPTLRKHPEGARPLSPALLARIFHQPSVLYFKGVAETLSVRECSRRLNVASSAVSRQITQLEEALDMTLFQRDGKRLRLTEAGEILHRHVCRISAPIEAAVSELDMLRGLKTGSVRIATSETVGLMVLPKLLAEFSELYPTIHLDVSVMSSLDVVKSLAEEHIDIGFAFVTEPPTQVQMTTSHEVTVGVAMRSDHPLASLPEIRLADCFSYPVAIGKPGLTIRDAIEPLLETYALLNKPILEAGSNAMLMELTLIGHHVAILTSFGAFDRAQRENTIFRPLVDEDLPPHHFGLMVRLASNLHFAPAIFHSFATKKMEALTKTRL</sequence>
<comment type="function">
    <text evidence="5">Transcriptional regulator of the ttuABCDE tartrate utilization operon.</text>
</comment>
<keyword evidence="10" id="KW-1185">Reference proteome</keyword>
<protein>
    <recommendedName>
        <fullName evidence="6">HTH-type transcriptional regulator TtuA</fullName>
    </recommendedName>
    <alternativeName>
        <fullName evidence="7">Tartrate utilization transcriptional regulator</fullName>
    </alternativeName>
</protein>
<dbReference type="Pfam" id="PF03466">
    <property type="entry name" value="LysR_substrate"/>
    <property type="match status" value="1"/>
</dbReference>
<dbReference type="Proteomes" id="UP000192903">
    <property type="component" value="Unassembled WGS sequence"/>
</dbReference>
<evidence type="ECO:0000256" key="6">
    <source>
        <dbReference type="ARBA" id="ARBA00067332"/>
    </source>
</evidence>
<dbReference type="InterPro" id="IPR036390">
    <property type="entry name" value="WH_DNA-bd_sf"/>
</dbReference>
<evidence type="ECO:0000259" key="8">
    <source>
        <dbReference type="PROSITE" id="PS50931"/>
    </source>
</evidence>
<evidence type="ECO:0000256" key="7">
    <source>
        <dbReference type="ARBA" id="ARBA00083243"/>
    </source>
</evidence>
<dbReference type="AlphaFoldDB" id="A0A1X7E1I1"/>
<accession>A0A1X7E1I1</accession>
<dbReference type="PANTHER" id="PTHR30419">
    <property type="entry name" value="HTH-TYPE TRANSCRIPTIONAL REGULATOR YBHD"/>
    <property type="match status" value="1"/>
</dbReference>
<dbReference type="PANTHER" id="PTHR30419:SF8">
    <property type="entry name" value="NITROGEN ASSIMILATION TRANSCRIPTIONAL ACTIVATOR-RELATED"/>
    <property type="match status" value="1"/>
</dbReference>
<dbReference type="STRING" id="464029.SAMN02982989_3291"/>
<dbReference type="FunFam" id="1.10.10.10:FF:000001">
    <property type="entry name" value="LysR family transcriptional regulator"/>
    <property type="match status" value="1"/>
</dbReference>
<evidence type="ECO:0000256" key="2">
    <source>
        <dbReference type="ARBA" id="ARBA00023015"/>
    </source>
</evidence>
<dbReference type="GO" id="GO:0003700">
    <property type="term" value="F:DNA-binding transcription factor activity"/>
    <property type="evidence" value="ECO:0007669"/>
    <property type="project" value="InterPro"/>
</dbReference>
<keyword evidence="2" id="KW-0805">Transcription regulation</keyword>